<dbReference type="EMBL" id="MN740844">
    <property type="protein sequence ID" value="QHU14613.1"/>
    <property type="molecule type" value="Genomic_DNA"/>
</dbReference>
<dbReference type="AlphaFoldDB" id="A0A6C0KB36"/>
<protein>
    <recommendedName>
        <fullName evidence="2">Transcription factor TFIIB cyclin-like domain-containing protein</fullName>
    </recommendedName>
</protein>
<dbReference type="Gene3D" id="1.10.472.10">
    <property type="entry name" value="Cyclin-like"/>
    <property type="match status" value="1"/>
</dbReference>
<proteinExistence type="predicted"/>
<reference evidence="1" key="1">
    <citation type="journal article" date="2020" name="Nature">
        <title>Giant virus diversity and host interactions through global metagenomics.</title>
        <authorList>
            <person name="Schulz F."/>
            <person name="Roux S."/>
            <person name="Paez-Espino D."/>
            <person name="Jungbluth S."/>
            <person name="Walsh D.A."/>
            <person name="Denef V.J."/>
            <person name="McMahon K.D."/>
            <person name="Konstantinidis K.T."/>
            <person name="Eloe-Fadrosh E.A."/>
            <person name="Kyrpides N.C."/>
            <person name="Woyke T."/>
        </authorList>
    </citation>
    <scope>NUCLEOTIDE SEQUENCE</scope>
    <source>
        <strain evidence="1">GVMAG-S-1102113-126</strain>
    </source>
</reference>
<evidence type="ECO:0008006" key="2">
    <source>
        <dbReference type="Google" id="ProtNLM"/>
    </source>
</evidence>
<sequence length="330" mass="37550">MTDPEYVRMLFNEMEKASKINKSLKEVEVFKCVCGKTSKEGVKLDDGMKTIICDDCGHVFSEDNRVEQDWNIYTDTFGCKKTSNIRCSSSIDPNNPYDKGLPPQFPKGFTRTFVTKNGQTMKYDMTKLNVRYIPHKQKAFYQTTTLFKQACIHLGEKYLSEALDIWYCITLQDIVTRAAVRMGLIANCMKYSCALNGFPRDNIEIARAFNIDPKIVTKGHKHFKDIITGTAKEYILNHELEEDSKFGRHCNNLGLPFKVEKRCKELYNKHDDELSSIAPKSRVAGIIAWVVVMELKLKTPSKGDICKAVDVCGPTLQRVTKILKAVETGK</sequence>
<organism evidence="1">
    <name type="scientific">viral metagenome</name>
    <dbReference type="NCBI Taxonomy" id="1070528"/>
    <lineage>
        <taxon>unclassified sequences</taxon>
        <taxon>metagenomes</taxon>
        <taxon>organismal metagenomes</taxon>
    </lineage>
</organism>
<name>A0A6C0KB36_9ZZZZ</name>
<evidence type="ECO:0000313" key="1">
    <source>
        <dbReference type="EMBL" id="QHU14613.1"/>
    </source>
</evidence>
<dbReference type="Gene3D" id="1.10.472.170">
    <property type="match status" value="1"/>
</dbReference>
<accession>A0A6C0KB36</accession>